<accession>A0A8D8JVD0</accession>
<evidence type="ECO:0000313" key="2">
    <source>
        <dbReference type="EMBL" id="CAG6576132.1"/>
    </source>
</evidence>
<dbReference type="EMBL" id="HBUE01295324">
    <property type="protein sequence ID" value="CAG6576132.1"/>
    <property type="molecule type" value="Transcribed_RNA"/>
</dbReference>
<organism evidence="2">
    <name type="scientific">Culex pipiens</name>
    <name type="common">House mosquito</name>
    <dbReference type="NCBI Taxonomy" id="7175"/>
    <lineage>
        <taxon>Eukaryota</taxon>
        <taxon>Metazoa</taxon>
        <taxon>Ecdysozoa</taxon>
        <taxon>Arthropoda</taxon>
        <taxon>Hexapoda</taxon>
        <taxon>Insecta</taxon>
        <taxon>Pterygota</taxon>
        <taxon>Neoptera</taxon>
        <taxon>Endopterygota</taxon>
        <taxon>Diptera</taxon>
        <taxon>Nematocera</taxon>
        <taxon>Culicoidea</taxon>
        <taxon>Culicidae</taxon>
        <taxon>Culicinae</taxon>
        <taxon>Culicini</taxon>
        <taxon>Culex</taxon>
        <taxon>Culex</taxon>
    </lineage>
</organism>
<feature type="region of interest" description="Disordered" evidence="1">
    <location>
        <begin position="14"/>
        <end position="124"/>
    </location>
</feature>
<feature type="compositionally biased region" description="Basic and acidic residues" evidence="1">
    <location>
        <begin position="158"/>
        <end position="172"/>
    </location>
</feature>
<protein>
    <submittedName>
        <fullName evidence="2">(northern house mosquito) hypothetical protein</fullName>
    </submittedName>
</protein>
<dbReference type="EMBL" id="HBUE01189514">
    <property type="protein sequence ID" value="CAG6524450.1"/>
    <property type="molecule type" value="Transcribed_RNA"/>
</dbReference>
<sequence>MPGKRTLELCQQQGNIHAARPRSLQHITAGRTTSRLHQRSAISEPNPVGNPAQTQRPHQRVQGAIRTDPHQPADKIQSHPRRPRPSRTPVNQHVQHPPTPVRRRKHHRKQLPQRIGQHRRVPVHHRSALARGTIAGTIHRRTAGLRRQGRLQQTTRGHHADPLRARPSPSRRDAIVWTGL</sequence>
<evidence type="ECO:0000256" key="1">
    <source>
        <dbReference type="SAM" id="MobiDB-lite"/>
    </source>
</evidence>
<proteinExistence type="predicted"/>
<name>A0A8D8JVD0_CULPI</name>
<feature type="compositionally biased region" description="Basic residues" evidence="1">
    <location>
        <begin position="101"/>
        <end position="124"/>
    </location>
</feature>
<feature type="compositionally biased region" description="Basic and acidic residues" evidence="1">
    <location>
        <begin position="67"/>
        <end position="77"/>
    </location>
</feature>
<reference evidence="2" key="1">
    <citation type="submission" date="2021-05" db="EMBL/GenBank/DDBJ databases">
        <authorList>
            <person name="Alioto T."/>
            <person name="Alioto T."/>
            <person name="Gomez Garrido J."/>
        </authorList>
    </citation>
    <scope>NUCLEOTIDE SEQUENCE</scope>
</reference>
<feature type="compositionally biased region" description="Polar residues" evidence="1">
    <location>
        <begin position="30"/>
        <end position="43"/>
    </location>
</feature>
<dbReference type="AlphaFoldDB" id="A0A8D8JVD0"/>
<feature type="region of interest" description="Disordered" evidence="1">
    <location>
        <begin position="145"/>
        <end position="172"/>
    </location>
</feature>